<evidence type="ECO:0000313" key="1">
    <source>
        <dbReference type="EMBL" id="EGI60625.1"/>
    </source>
</evidence>
<dbReference type="EMBL" id="GL888463">
    <property type="protein sequence ID" value="EGI60625.1"/>
    <property type="molecule type" value="Genomic_DNA"/>
</dbReference>
<gene>
    <name evidence="1" type="ORF">G5I_11185</name>
</gene>
<dbReference type="InParanoid" id="F4WYX1"/>
<evidence type="ECO:0000313" key="2">
    <source>
        <dbReference type="Proteomes" id="UP000007755"/>
    </source>
</evidence>
<dbReference type="Proteomes" id="UP000007755">
    <property type="component" value="Unassembled WGS sequence"/>
</dbReference>
<protein>
    <submittedName>
        <fullName evidence="1">Uncharacterized protein</fullName>
    </submittedName>
</protein>
<organism evidence="2">
    <name type="scientific">Acromyrmex echinatior</name>
    <name type="common">Panamanian leafcutter ant</name>
    <name type="synonym">Acromyrmex octospinosus echinatior</name>
    <dbReference type="NCBI Taxonomy" id="103372"/>
    <lineage>
        <taxon>Eukaryota</taxon>
        <taxon>Metazoa</taxon>
        <taxon>Ecdysozoa</taxon>
        <taxon>Arthropoda</taxon>
        <taxon>Hexapoda</taxon>
        <taxon>Insecta</taxon>
        <taxon>Pterygota</taxon>
        <taxon>Neoptera</taxon>
        <taxon>Endopterygota</taxon>
        <taxon>Hymenoptera</taxon>
        <taxon>Apocrita</taxon>
        <taxon>Aculeata</taxon>
        <taxon>Formicoidea</taxon>
        <taxon>Formicidae</taxon>
        <taxon>Myrmicinae</taxon>
        <taxon>Acromyrmex</taxon>
    </lineage>
</organism>
<proteinExistence type="predicted"/>
<dbReference type="AlphaFoldDB" id="F4WYX1"/>
<reference evidence="1" key="1">
    <citation type="submission" date="2011-02" db="EMBL/GenBank/DDBJ databases">
        <title>The genome of the leaf-cutting ant Acromyrmex echinatior suggests key adaptations to social evolution and fungus farming.</title>
        <authorList>
            <person name="Nygaard S."/>
            <person name="Zhang G."/>
        </authorList>
    </citation>
    <scope>NUCLEOTIDE SEQUENCE</scope>
</reference>
<name>F4WYX1_ACREC</name>
<sequence>MSYKVSRDCILIISGVRVFVSALVQQGNCHGDIRKVEEAWKASQRHNSGATIDNVGCRYRAKVADILSTFLANNALILVADTITTSVADTMPISLPMREGERERRLTLMIGPSLSFRLPANHVPVLP</sequence>
<accession>F4WYX1</accession>
<keyword evidence="2" id="KW-1185">Reference proteome</keyword>